<sequence>MENWHAKKKKLNVNGHSITYFSAEAKSVKSEHTDEFINVIHTNEDAYKYDIRADERIPDINVARDYIEASLEKAKQNFLKVEISEYKERFYLFFNVQSIGQIQYTGNRI</sequence>
<dbReference type="OrthoDB" id="7064314at2"/>
<protein>
    <submittedName>
        <fullName evidence="1">Uncharacterized protein</fullName>
    </submittedName>
</protein>
<dbReference type="EMBL" id="VYKJ01000033">
    <property type="protein sequence ID" value="KAA8993878.1"/>
    <property type="molecule type" value="Genomic_DNA"/>
</dbReference>
<name>A0A5J5FPV4_9GAMM</name>
<dbReference type="RefSeq" id="WP_150437902.1">
    <property type="nucleotide sequence ID" value="NZ_VYKJ01000033.1"/>
</dbReference>
<reference evidence="1 2" key="1">
    <citation type="submission" date="2019-09" db="EMBL/GenBank/DDBJ databases">
        <authorList>
            <person name="Li Y."/>
        </authorList>
    </citation>
    <scope>NUCLEOTIDE SEQUENCE [LARGE SCALE GENOMIC DNA]</scope>
    <source>
        <strain evidence="1 2">L3-3HA</strain>
    </source>
</reference>
<gene>
    <name evidence="1" type="ORF">FJU30_26420</name>
</gene>
<dbReference type="AlphaFoldDB" id="A0A5J5FPV4"/>
<keyword evidence="2" id="KW-1185">Reference proteome</keyword>
<evidence type="ECO:0000313" key="1">
    <source>
        <dbReference type="EMBL" id="KAA8993878.1"/>
    </source>
</evidence>
<organism evidence="1 2">
    <name type="scientific">Affinibrenneria salicis</name>
    <dbReference type="NCBI Taxonomy" id="2590031"/>
    <lineage>
        <taxon>Bacteria</taxon>
        <taxon>Pseudomonadati</taxon>
        <taxon>Pseudomonadota</taxon>
        <taxon>Gammaproteobacteria</taxon>
        <taxon>Enterobacterales</taxon>
        <taxon>Pectobacteriaceae</taxon>
        <taxon>Affinibrenneria</taxon>
    </lineage>
</organism>
<evidence type="ECO:0000313" key="2">
    <source>
        <dbReference type="Proteomes" id="UP000335415"/>
    </source>
</evidence>
<accession>A0A5J5FPV4</accession>
<proteinExistence type="predicted"/>
<dbReference type="Proteomes" id="UP000335415">
    <property type="component" value="Unassembled WGS sequence"/>
</dbReference>
<comment type="caution">
    <text evidence="1">The sequence shown here is derived from an EMBL/GenBank/DDBJ whole genome shotgun (WGS) entry which is preliminary data.</text>
</comment>